<protein>
    <recommendedName>
        <fullName evidence="9">Glycosyltransferase RgtA/B/C/D-like domain-containing protein</fullName>
    </recommendedName>
</protein>
<evidence type="ECO:0000256" key="3">
    <source>
        <dbReference type="ARBA" id="ARBA00022676"/>
    </source>
</evidence>
<proteinExistence type="predicted"/>
<feature type="transmembrane region" description="Helical" evidence="8">
    <location>
        <begin position="248"/>
        <end position="266"/>
    </location>
</feature>
<reference evidence="10" key="1">
    <citation type="submission" date="2017-10" db="EMBL/GenBank/DDBJ databases">
        <title>Whole genome sequencing of members of genus Pseudoxanthomonas.</title>
        <authorList>
            <person name="Kumar S."/>
            <person name="Bansal K."/>
            <person name="Kaur A."/>
            <person name="Patil P."/>
            <person name="Sharma S."/>
            <person name="Patil P.B."/>
        </authorList>
    </citation>
    <scope>NUCLEOTIDE SEQUENCE</scope>
    <source>
        <strain evidence="10">DSM 22914</strain>
    </source>
</reference>
<keyword evidence="5 8" id="KW-0812">Transmembrane</keyword>
<sequence>MAIGGVGILAIISLFLRPLIPVDETRYITVAWEMWDRGQFLVPYLNGEFYDHKPPALFWLIHAGWAITGVNEWWPRLIGPLSTLLSLWLLMRLGSRLWPERPGIGRVGALMFLGSWFIAFYQTALRFDMPLLATIALAWLCLVNAAHTGLKRYWVGFGVALGLGLLVKGPVALVYTLPVAFAFRWWAPVDAPKFAPASATWIALLALAVPGLWLAAAWWHASEAYFSKLLLDQTLNRVSGEMGHPRPWYWYLPLLVLLPFPWTLWWPAWRGLGKTLGNMEDRANRFLVVAMGATLLILSLVGGKQVHYLIPLSALFSLALSRGLHDPRWRVSRHHMLVPALVMSPLLIMVIILAGKAAGVDLRAGIAEIPLWSLALLTLIPISLMLSPPSDPVLAARRLAAASLTFCAIAMLVIYPIVRPVYDLAAAGDYVGRQQARGRPVIYVGNYQGEFGFFGRLRQPVIELSPELAERWIDQHPDGLVVSRLKRLRLEGEPRPEYQQRYKSDTLLMFRAAELVSTGSGLREPTSNEY</sequence>
<keyword evidence="2" id="KW-1003">Cell membrane</keyword>
<dbReference type="Proteomes" id="UP000717981">
    <property type="component" value="Unassembled WGS sequence"/>
</dbReference>
<evidence type="ECO:0000256" key="1">
    <source>
        <dbReference type="ARBA" id="ARBA00004651"/>
    </source>
</evidence>
<name>A0A921TEL3_9GAMM</name>
<evidence type="ECO:0000256" key="5">
    <source>
        <dbReference type="ARBA" id="ARBA00022692"/>
    </source>
</evidence>
<feature type="transmembrane region" description="Helical" evidence="8">
    <location>
        <begin position="369"/>
        <end position="387"/>
    </location>
</feature>
<feature type="transmembrane region" description="Helical" evidence="8">
    <location>
        <begin position="104"/>
        <end position="122"/>
    </location>
</feature>
<comment type="subcellular location">
    <subcellularLocation>
        <location evidence="1">Cell membrane</location>
        <topology evidence="1">Multi-pass membrane protein</topology>
    </subcellularLocation>
</comment>
<evidence type="ECO:0000259" key="9">
    <source>
        <dbReference type="Pfam" id="PF13231"/>
    </source>
</evidence>
<dbReference type="EMBL" id="PDWK01000081">
    <property type="protein sequence ID" value="KAF1685953.1"/>
    <property type="molecule type" value="Genomic_DNA"/>
</dbReference>
<feature type="transmembrane region" description="Helical" evidence="8">
    <location>
        <begin position="198"/>
        <end position="221"/>
    </location>
</feature>
<evidence type="ECO:0000313" key="11">
    <source>
        <dbReference type="Proteomes" id="UP000717981"/>
    </source>
</evidence>
<evidence type="ECO:0000256" key="6">
    <source>
        <dbReference type="ARBA" id="ARBA00022989"/>
    </source>
</evidence>
<feature type="transmembrane region" description="Helical" evidence="8">
    <location>
        <begin position="336"/>
        <end position="357"/>
    </location>
</feature>
<dbReference type="GO" id="GO:0005886">
    <property type="term" value="C:plasma membrane"/>
    <property type="evidence" value="ECO:0007669"/>
    <property type="project" value="UniProtKB-SubCell"/>
</dbReference>
<feature type="transmembrane region" description="Helical" evidence="8">
    <location>
        <begin position="153"/>
        <end position="186"/>
    </location>
</feature>
<evidence type="ECO:0000313" key="10">
    <source>
        <dbReference type="EMBL" id="KAF1685953.1"/>
    </source>
</evidence>
<dbReference type="InterPro" id="IPR050297">
    <property type="entry name" value="LipidA_mod_glycosyltrf_83"/>
</dbReference>
<dbReference type="PANTHER" id="PTHR33908">
    <property type="entry name" value="MANNOSYLTRANSFERASE YKCB-RELATED"/>
    <property type="match status" value="1"/>
</dbReference>
<dbReference type="PANTHER" id="PTHR33908:SF11">
    <property type="entry name" value="MEMBRANE PROTEIN"/>
    <property type="match status" value="1"/>
</dbReference>
<comment type="caution">
    <text evidence="10">The sequence shown here is derived from an EMBL/GenBank/DDBJ whole genome shotgun (WGS) entry which is preliminary data.</text>
</comment>
<dbReference type="Pfam" id="PF13231">
    <property type="entry name" value="PMT_2"/>
    <property type="match status" value="1"/>
</dbReference>
<feature type="domain" description="Glycosyltransferase RgtA/B/C/D-like" evidence="9">
    <location>
        <begin position="52"/>
        <end position="207"/>
    </location>
</feature>
<organism evidence="10 11">
    <name type="scientific">Pseudoxanthomonas taiwanensis</name>
    <dbReference type="NCBI Taxonomy" id="176598"/>
    <lineage>
        <taxon>Bacteria</taxon>
        <taxon>Pseudomonadati</taxon>
        <taxon>Pseudomonadota</taxon>
        <taxon>Gammaproteobacteria</taxon>
        <taxon>Lysobacterales</taxon>
        <taxon>Lysobacteraceae</taxon>
        <taxon>Pseudoxanthomonas</taxon>
    </lineage>
</organism>
<keyword evidence="11" id="KW-1185">Reference proteome</keyword>
<dbReference type="GO" id="GO:0009103">
    <property type="term" value="P:lipopolysaccharide biosynthetic process"/>
    <property type="evidence" value="ECO:0007669"/>
    <property type="project" value="UniProtKB-ARBA"/>
</dbReference>
<keyword evidence="3" id="KW-0328">Glycosyltransferase</keyword>
<gene>
    <name evidence="10" type="ORF">CR938_12605</name>
</gene>
<evidence type="ECO:0000256" key="4">
    <source>
        <dbReference type="ARBA" id="ARBA00022679"/>
    </source>
</evidence>
<dbReference type="InterPro" id="IPR038731">
    <property type="entry name" value="RgtA/B/C-like"/>
</dbReference>
<keyword evidence="7 8" id="KW-0472">Membrane</keyword>
<feature type="transmembrane region" description="Helical" evidence="8">
    <location>
        <begin position="399"/>
        <end position="418"/>
    </location>
</feature>
<keyword evidence="4" id="KW-0808">Transferase</keyword>
<feature type="transmembrane region" description="Helical" evidence="8">
    <location>
        <begin position="286"/>
        <end position="302"/>
    </location>
</feature>
<keyword evidence="6 8" id="KW-1133">Transmembrane helix</keyword>
<evidence type="ECO:0000256" key="2">
    <source>
        <dbReference type="ARBA" id="ARBA00022475"/>
    </source>
</evidence>
<evidence type="ECO:0000256" key="8">
    <source>
        <dbReference type="SAM" id="Phobius"/>
    </source>
</evidence>
<evidence type="ECO:0000256" key="7">
    <source>
        <dbReference type="ARBA" id="ARBA00023136"/>
    </source>
</evidence>
<accession>A0A921TEL3</accession>
<feature type="transmembrane region" description="Helical" evidence="8">
    <location>
        <begin position="129"/>
        <end position="147"/>
    </location>
</feature>
<dbReference type="AlphaFoldDB" id="A0A921TEL3"/>
<dbReference type="GO" id="GO:0016763">
    <property type="term" value="F:pentosyltransferase activity"/>
    <property type="evidence" value="ECO:0007669"/>
    <property type="project" value="TreeGrafter"/>
</dbReference>